<name>A0AAD7Z7W9_DIPPU</name>
<reference evidence="1" key="1">
    <citation type="journal article" date="2023" name="IScience">
        <title>Live-bearing cockroach genome reveals convergent evolutionary mechanisms linked to viviparity in insects and beyond.</title>
        <authorList>
            <person name="Fouks B."/>
            <person name="Harrison M.C."/>
            <person name="Mikhailova A.A."/>
            <person name="Marchal E."/>
            <person name="English S."/>
            <person name="Carruthers M."/>
            <person name="Jennings E.C."/>
            <person name="Chiamaka E.L."/>
            <person name="Frigard R.A."/>
            <person name="Pippel M."/>
            <person name="Attardo G.M."/>
            <person name="Benoit J.B."/>
            <person name="Bornberg-Bauer E."/>
            <person name="Tobe S.S."/>
        </authorList>
    </citation>
    <scope>NUCLEOTIDE SEQUENCE</scope>
    <source>
        <strain evidence="1">Stay&amp;Tobe</strain>
    </source>
</reference>
<feature type="non-terminal residue" evidence="1">
    <location>
        <position position="1"/>
    </location>
</feature>
<sequence>LIRKYKEKNTSTRSSEDYCLLDVSSSSQLLINYKNLASFKKTGKLCQHPIYAHE</sequence>
<evidence type="ECO:0000313" key="1">
    <source>
        <dbReference type="EMBL" id="KAJ9575589.1"/>
    </source>
</evidence>
<dbReference type="EMBL" id="JASPKZ010009828">
    <property type="protein sequence ID" value="KAJ9575589.1"/>
    <property type="molecule type" value="Genomic_DNA"/>
</dbReference>
<organism evidence="1 2">
    <name type="scientific">Diploptera punctata</name>
    <name type="common">Pacific beetle cockroach</name>
    <dbReference type="NCBI Taxonomy" id="6984"/>
    <lineage>
        <taxon>Eukaryota</taxon>
        <taxon>Metazoa</taxon>
        <taxon>Ecdysozoa</taxon>
        <taxon>Arthropoda</taxon>
        <taxon>Hexapoda</taxon>
        <taxon>Insecta</taxon>
        <taxon>Pterygota</taxon>
        <taxon>Neoptera</taxon>
        <taxon>Polyneoptera</taxon>
        <taxon>Dictyoptera</taxon>
        <taxon>Blattodea</taxon>
        <taxon>Blaberoidea</taxon>
        <taxon>Blaberidae</taxon>
        <taxon>Diplopterinae</taxon>
        <taxon>Diploptera</taxon>
    </lineage>
</organism>
<dbReference type="AlphaFoldDB" id="A0AAD7Z7W9"/>
<comment type="caution">
    <text evidence="1">The sequence shown here is derived from an EMBL/GenBank/DDBJ whole genome shotgun (WGS) entry which is preliminary data.</text>
</comment>
<keyword evidence="2" id="KW-1185">Reference proteome</keyword>
<proteinExistence type="predicted"/>
<reference evidence="1" key="2">
    <citation type="submission" date="2023-05" db="EMBL/GenBank/DDBJ databases">
        <authorList>
            <person name="Fouks B."/>
        </authorList>
    </citation>
    <scope>NUCLEOTIDE SEQUENCE</scope>
    <source>
        <strain evidence="1">Stay&amp;Tobe</strain>
        <tissue evidence="1">Testes</tissue>
    </source>
</reference>
<protein>
    <submittedName>
        <fullName evidence="1">Uncharacterized protein</fullName>
    </submittedName>
</protein>
<gene>
    <name evidence="1" type="ORF">L9F63_007523</name>
</gene>
<accession>A0AAD7Z7W9</accession>
<evidence type="ECO:0000313" key="2">
    <source>
        <dbReference type="Proteomes" id="UP001233999"/>
    </source>
</evidence>
<dbReference type="Proteomes" id="UP001233999">
    <property type="component" value="Unassembled WGS sequence"/>
</dbReference>
<feature type="non-terminal residue" evidence="1">
    <location>
        <position position="54"/>
    </location>
</feature>